<gene>
    <name evidence="1" type="ORF">LITE_LOCUS42423</name>
</gene>
<proteinExistence type="predicted"/>
<dbReference type="EMBL" id="CAMGYJ010000009">
    <property type="protein sequence ID" value="CAI0542304.1"/>
    <property type="molecule type" value="Genomic_DNA"/>
</dbReference>
<name>A0AAV0QDC9_9ROSI</name>
<comment type="caution">
    <text evidence="1">The sequence shown here is derived from an EMBL/GenBank/DDBJ whole genome shotgun (WGS) entry which is preliminary data.</text>
</comment>
<accession>A0AAV0QDC9</accession>
<evidence type="ECO:0000313" key="1">
    <source>
        <dbReference type="EMBL" id="CAI0542304.1"/>
    </source>
</evidence>
<protein>
    <submittedName>
        <fullName evidence="1">Uncharacterized protein</fullName>
    </submittedName>
</protein>
<dbReference type="Proteomes" id="UP001154282">
    <property type="component" value="Unassembled WGS sequence"/>
</dbReference>
<evidence type="ECO:0000313" key="2">
    <source>
        <dbReference type="Proteomes" id="UP001154282"/>
    </source>
</evidence>
<reference evidence="1" key="1">
    <citation type="submission" date="2022-08" db="EMBL/GenBank/DDBJ databases">
        <authorList>
            <person name="Gutierrez-Valencia J."/>
        </authorList>
    </citation>
    <scope>NUCLEOTIDE SEQUENCE</scope>
</reference>
<keyword evidence="2" id="KW-1185">Reference proteome</keyword>
<dbReference type="AlphaFoldDB" id="A0AAV0QDC9"/>
<organism evidence="1 2">
    <name type="scientific">Linum tenue</name>
    <dbReference type="NCBI Taxonomy" id="586396"/>
    <lineage>
        <taxon>Eukaryota</taxon>
        <taxon>Viridiplantae</taxon>
        <taxon>Streptophyta</taxon>
        <taxon>Embryophyta</taxon>
        <taxon>Tracheophyta</taxon>
        <taxon>Spermatophyta</taxon>
        <taxon>Magnoliopsida</taxon>
        <taxon>eudicotyledons</taxon>
        <taxon>Gunneridae</taxon>
        <taxon>Pentapetalae</taxon>
        <taxon>rosids</taxon>
        <taxon>fabids</taxon>
        <taxon>Malpighiales</taxon>
        <taxon>Linaceae</taxon>
        <taxon>Linum</taxon>
    </lineage>
</organism>
<sequence length="43" mass="4922">MLTEFPDVVTLSASRLPVPAWVVTGLLTVWKVEEERYVGTMWN</sequence>